<dbReference type="PIRSF" id="PIRSF003107">
    <property type="entry name" value="PhoU"/>
    <property type="match status" value="1"/>
</dbReference>
<dbReference type="Proteomes" id="UP000662939">
    <property type="component" value="Chromosome"/>
</dbReference>
<dbReference type="PANTHER" id="PTHR42930:SF3">
    <property type="entry name" value="PHOSPHATE-SPECIFIC TRANSPORT SYSTEM ACCESSORY PROTEIN PHOU"/>
    <property type="match status" value="1"/>
</dbReference>
<evidence type="ECO:0000256" key="5">
    <source>
        <dbReference type="ARBA" id="ARBA00022490"/>
    </source>
</evidence>
<feature type="domain" description="PhoU" evidence="8">
    <location>
        <begin position="16"/>
        <end position="104"/>
    </location>
</feature>
<dbReference type="InterPro" id="IPR028366">
    <property type="entry name" value="PhoU"/>
</dbReference>
<keyword evidence="4 7" id="KW-0813">Transport</keyword>
<accession>A0A895XLV6</accession>
<dbReference type="InterPro" id="IPR038078">
    <property type="entry name" value="PhoU-like_sf"/>
</dbReference>
<gene>
    <name evidence="9" type="primary">phoU</name>
    <name evidence="9" type="ORF">JQS30_03930</name>
</gene>
<evidence type="ECO:0000313" key="10">
    <source>
        <dbReference type="Proteomes" id="UP000662939"/>
    </source>
</evidence>
<dbReference type="KEGG" id="nav:JQS30_03930"/>
<dbReference type="GO" id="GO:0005737">
    <property type="term" value="C:cytoplasm"/>
    <property type="evidence" value="ECO:0007669"/>
    <property type="project" value="UniProtKB-SubCell"/>
</dbReference>
<dbReference type="GO" id="GO:0030643">
    <property type="term" value="P:intracellular phosphate ion homeostasis"/>
    <property type="evidence" value="ECO:0007669"/>
    <property type="project" value="InterPro"/>
</dbReference>
<comment type="subcellular location">
    <subcellularLocation>
        <location evidence="1 7">Cytoplasm</location>
    </subcellularLocation>
</comment>
<evidence type="ECO:0000313" key="9">
    <source>
        <dbReference type="EMBL" id="QSB06077.1"/>
    </source>
</evidence>
<dbReference type="RefSeq" id="WP_213172088.1">
    <property type="nucleotide sequence ID" value="NZ_CP070496.1"/>
</dbReference>
<sequence>MANVFHQHLDDLNDLLVEMARRTGTAMERAGHALLTVDADVAQRVVRGDQKINEIQFKVDDWVVELMTQYQPVATDLRFVLGAARITTDLERAGDYAKHIAKSVLLRAPVSPIPEQLHSEFEAIHQAAVRLSEKTVHILENHDQLTAAQLSLDDDEIDEIQARIHATFAEWEYGAQAAVDAALLARFFERFGDHSVRVAHQLVYLITGDVRLDRRSWQ</sequence>
<evidence type="ECO:0000256" key="1">
    <source>
        <dbReference type="ARBA" id="ARBA00004496"/>
    </source>
</evidence>
<keyword evidence="5 7" id="KW-0963">Cytoplasm</keyword>
<evidence type="ECO:0000256" key="6">
    <source>
        <dbReference type="ARBA" id="ARBA00022592"/>
    </source>
</evidence>
<comment type="similarity">
    <text evidence="2 7">Belongs to the PhoU family.</text>
</comment>
<evidence type="ECO:0000259" key="8">
    <source>
        <dbReference type="Pfam" id="PF01895"/>
    </source>
</evidence>
<feature type="domain" description="PhoU" evidence="8">
    <location>
        <begin position="127"/>
        <end position="200"/>
    </location>
</feature>
<comment type="subunit">
    <text evidence="3 7">Homodimer.</text>
</comment>
<comment type="function">
    <text evidence="7">Plays a role in the regulation of phosphate uptake.</text>
</comment>
<dbReference type="PANTHER" id="PTHR42930">
    <property type="entry name" value="PHOSPHATE-SPECIFIC TRANSPORT SYSTEM ACCESSORY PROTEIN PHOU"/>
    <property type="match status" value="1"/>
</dbReference>
<dbReference type="Gene3D" id="1.20.58.220">
    <property type="entry name" value="Phosphate transport system protein phou homolog 2, domain 2"/>
    <property type="match status" value="1"/>
</dbReference>
<reference evidence="9" key="1">
    <citation type="submission" date="2021-02" db="EMBL/GenBank/DDBJ databases">
        <title>Natronoglycomyces albus gen. nov., sp. nov, a haloalkaliphilic actinobacterium from a soda solonchak soil.</title>
        <authorList>
            <person name="Sorokin D.Y."/>
            <person name="Khijniak T.V."/>
            <person name="Zakharycheva A.P."/>
            <person name="Boueva O.V."/>
            <person name="Ariskina E.V."/>
            <person name="Hahnke R.L."/>
            <person name="Bunk B."/>
            <person name="Sproer C."/>
            <person name="Schumann P."/>
            <person name="Evtushenko L.I."/>
            <person name="Kublanov I.V."/>
        </authorList>
    </citation>
    <scope>NUCLEOTIDE SEQUENCE</scope>
    <source>
        <strain evidence="9">DSM 106290</strain>
    </source>
</reference>
<evidence type="ECO:0000256" key="4">
    <source>
        <dbReference type="ARBA" id="ARBA00022448"/>
    </source>
</evidence>
<dbReference type="Pfam" id="PF01895">
    <property type="entry name" value="PhoU"/>
    <property type="match status" value="2"/>
</dbReference>
<dbReference type="GO" id="GO:0006817">
    <property type="term" value="P:phosphate ion transport"/>
    <property type="evidence" value="ECO:0007669"/>
    <property type="project" value="UniProtKB-KW"/>
</dbReference>
<keyword evidence="10" id="KW-1185">Reference proteome</keyword>
<dbReference type="AlphaFoldDB" id="A0A895XLV6"/>
<name>A0A895XLV6_9ACTN</name>
<evidence type="ECO:0000256" key="7">
    <source>
        <dbReference type="PIRNR" id="PIRNR003107"/>
    </source>
</evidence>
<dbReference type="InterPro" id="IPR026022">
    <property type="entry name" value="PhoU_dom"/>
</dbReference>
<proteinExistence type="inferred from homology"/>
<evidence type="ECO:0000256" key="3">
    <source>
        <dbReference type="ARBA" id="ARBA00011738"/>
    </source>
</evidence>
<dbReference type="GO" id="GO:0045936">
    <property type="term" value="P:negative regulation of phosphate metabolic process"/>
    <property type="evidence" value="ECO:0007669"/>
    <property type="project" value="InterPro"/>
</dbReference>
<dbReference type="FunFam" id="1.20.58.220:FF:000004">
    <property type="entry name" value="Phosphate-specific transport system accessory protein PhoU"/>
    <property type="match status" value="1"/>
</dbReference>
<dbReference type="SUPFAM" id="SSF109755">
    <property type="entry name" value="PhoU-like"/>
    <property type="match status" value="1"/>
</dbReference>
<organism evidence="9 10">
    <name type="scientific">Natronoglycomyces albus</name>
    <dbReference type="NCBI Taxonomy" id="2811108"/>
    <lineage>
        <taxon>Bacteria</taxon>
        <taxon>Bacillati</taxon>
        <taxon>Actinomycetota</taxon>
        <taxon>Actinomycetes</taxon>
        <taxon>Glycomycetales</taxon>
        <taxon>Glycomycetaceae</taxon>
        <taxon>Natronoglycomyces</taxon>
    </lineage>
</organism>
<evidence type="ECO:0000256" key="2">
    <source>
        <dbReference type="ARBA" id="ARBA00008107"/>
    </source>
</evidence>
<keyword evidence="6 7" id="KW-0592">Phosphate transport</keyword>
<dbReference type="EMBL" id="CP070496">
    <property type="protein sequence ID" value="QSB06077.1"/>
    <property type="molecule type" value="Genomic_DNA"/>
</dbReference>
<dbReference type="NCBIfam" id="TIGR02135">
    <property type="entry name" value="phoU_full"/>
    <property type="match status" value="1"/>
</dbReference>
<protein>
    <recommendedName>
        <fullName evidence="7">Phosphate-specific transport system accessory protein PhoU</fullName>
    </recommendedName>
</protein>